<reference evidence="1 2" key="1">
    <citation type="submission" date="2018-02" db="EMBL/GenBank/DDBJ databases">
        <authorList>
            <person name="Machado R.A."/>
        </authorList>
    </citation>
    <scope>NUCLEOTIDE SEQUENCE [LARGE SCALE GENOMIC DNA]</scope>
    <source>
        <strain evidence="1 2">T327</strain>
    </source>
</reference>
<dbReference type="EMBL" id="PUJU01000033">
    <property type="protein sequence ID" value="NHB88997.1"/>
    <property type="molecule type" value="Genomic_DNA"/>
</dbReference>
<dbReference type="Proteomes" id="UP000697802">
    <property type="component" value="Unassembled WGS sequence"/>
</dbReference>
<evidence type="ECO:0000313" key="2">
    <source>
        <dbReference type="Proteomes" id="UP000697802"/>
    </source>
</evidence>
<dbReference type="RefSeq" id="WP_133814985.1">
    <property type="nucleotide sequence ID" value="NZ_CAWPIF010000033.1"/>
</dbReference>
<protein>
    <submittedName>
        <fullName evidence="1">Uncharacterized protein</fullName>
    </submittedName>
</protein>
<organism evidence="1 2">
    <name type="scientific">Photorhabdus tasmaniensis</name>
    <dbReference type="NCBI Taxonomy" id="1004159"/>
    <lineage>
        <taxon>Bacteria</taxon>
        <taxon>Pseudomonadati</taxon>
        <taxon>Pseudomonadota</taxon>
        <taxon>Gammaproteobacteria</taxon>
        <taxon>Enterobacterales</taxon>
        <taxon>Morganellaceae</taxon>
        <taxon>Photorhabdus</taxon>
    </lineage>
</organism>
<gene>
    <name evidence="1" type="ORF">C5471_15325</name>
</gene>
<proteinExistence type="predicted"/>
<evidence type="ECO:0000313" key="1">
    <source>
        <dbReference type="EMBL" id="NHB88997.1"/>
    </source>
</evidence>
<comment type="caution">
    <text evidence="1">The sequence shown here is derived from an EMBL/GenBank/DDBJ whole genome shotgun (WGS) entry which is preliminary data.</text>
</comment>
<accession>A0ABX0GIK4</accession>
<keyword evidence="2" id="KW-1185">Reference proteome</keyword>
<name>A0ABX0GIK4_9GAMM</name>
<sequence>MKEYISALRILSKIGELGAKIILGEKIDEMIISAPKGSLDQSLIHEIKTNKTTILKLIGNQQMIAKTKSEVAENIGKSNHHLKLTLQQRQLLAIRNSSSHDKEYNIARIIELRNNINAEKLASNLVDKLNNIHYAKYFQNDFWKTYLKGANTSLNLIYQINDAPNKEAEYYIATIDNHDRDSIRTLSKMLKVTEYHIYKLCLLYTCSLKMLDFPQNEAHGISHENIYY</sequence>